<dbReference type="NCBIfam" id="NF005559">
    <property type="entry name" value="PRK07231.1"/>
    <property type="match status" value="1"/>
</dbReference>
<dbReference type="PANTHER" id="PTHR43639">
    <property type="entry name" value="OXIDOREDUCTASE, SHORT-CHAIN DEHYDROGENASE/REDUCTASE FAMILY (AFU_ORTHOLOGUE AFUA_5G02870)"/>
    <property type="match status" value="1"/>
</dbReference>
<dbReference type="AlphaFoldDB" id="A0A6N7YYV3"/>
<sequence>MTTAEHLRDRHARWELPGKRALVTGAATGIGQGIAVELAARGANVVVHHAGSAPAETLSLLADVGKDGVSIKADLSRVDECERLIEEATQALGGLDILVNNAGISVERPIEQLGADEFDSLFAVNVRGTYLCLRAAIPALADGGGSVVNLSSVHAFAGLPPTAAYAASKGAINAMTRTVAMELIDRRIRVNAVGPGLIETPRYFTQERTVPYTTEWGAGIVPWGRVGRPQDIGSIVAFLASDAADFITGQVIYADGGTTSLLGIPGK</sequence>
<evidence type="ECO:0000313" key="5">
    <source>
        <dbReference type="Proteomes" id="UP000440096"/>
    </source>
</evidence>
<dbReference type="EMBL" id="WMBA01000001">
    <property type="protein sequence ID" value="MTD52621.1"/>
    <property type="molecule type" value="Genomic_DNA"/>
</dbReference>
<dbReference type="Gene3D" id="3.40.50.720">
    <property type="entry name" value="NAD(P)-binding Rossmann-like Domain"/>
    <property type="match status" value="1"/>
</dbReference>
<dbReference type="PANTHER" id="PTHR43639:SF1">
    <property type="entry name" value="SHORT-CHAIN DEHYDROGENASE_REDUCTASE FAMILY PROTEIN"/>
    <property type="match status" value="1"/>
</dbReference>
<dbReference type="GO" id="GO:0016491">
    <property type="term" value="F:oxidoreductase activity"/>
    <property type="evidence" value="ECO:0007669"/>
    <property type="project" value="UniProtKB-KW"/>
</dbReference>
<dbReference type="Proteomes" id="UP000440096">
    <property type="component" value="Unassembled WGS sequence"/>
</dbReference>
<comment type="similarity">
    <text evidence="1">Belongs to the short-chain dehydrogenases/reductases (SDR) family.</text>
</comment>
<dbReference type="SMART" id="SM00822">
    <property type="entry name" value="PKS_KR"/>
    <property type="match status" value="1"/>
</dbReference>
<evidence type="ECO:0000256" key="1">
    <source>
        <dbReference type="ARBA" id="ARBA00006484"/>
    </source>
</evidence>
<evidence type="ECO:0000256" key="2">
    <source>
        <dbReference type="ARBA" id="ARBA00023002"/>
    </source>
</evidence>
<dbReference type="PRINTS" id="PR00081">
    <property type="entry name" value="GDHRDH"/>
</dbReference>
<accession>A0A6N7YYV3</accession>
<proteinExistence type="inferred from homology"/>
<evidence type="ECO:0000259" key="3">
    <source>
        <dbReference type="SMART" id="SM00822"/>
    </source>
</evidence>
<dbReference type="InterPro" id="IPR002347">
    <property type="entry name" value="SDR_fam"/>
</dbReference>
<dbReference type="FunFam" id="3.40.50.720:FF:000084">
    <property type="entry name" value="Short-chain dehydrogenase reductase"/>
    <property type="match status" value="1"/>
</dbReference>
<dbReference type="SUPFAM" id="SSF51735">
    <property type="entry name" value="NAD(P)-binding Rossmann-fold domains"/>
    <property type="match status" value="1"/>
</dbReference>
<keyword evidence="5" id="KW-1185">Reference proteome</keyword>
<protein>
    <submittedName>
        <fullName evidence="4">SDR family oxidoreductase</fullName>
    </submittedName>
</protein>
<dbReference type="OrthoDB" id="7064009at2"/>
<dbReference type="Pfam" id="PF13561">
    <property type="entry name" value="adh_short_C2"/>
    <property type="match status" value="1"/>
</dbReference>
<organism evidence="4 5">
    <name type="scientific">Amycolatopsis pithecellobii</name>
    <dbReference type="NCBI Taxonomy" id="664692"/>
    <lineage>
        <taxon>Bacteria</taxon>
        <taxon>Bacillati</taxon>
        <taxon>Actinomycetota</taxon>
        <taxon>Actinomycetes</taxon>
        <taxon>Pseudonocardiales</taxon>
        <taxon>Pseudonocardiaceae</taxon>
        <taxon>Amycolatopsis</taxon>
    </lineage>
</organism>
<feature type="domain" description="Ketoreductase" evidence="3">
    <location>
        <begin position="19"/>
        <end position="187"/>
    </location>
</feature>
<name>A0A6N7YYV3_9PSEU</name>
<keyword evidence="2" id="KW-0560">Oxidoreductase</keyword>
<gene>
    <name evidence="4" type="ORF">GKO32_01285</name>
</gene>
<evidence type="ECO:0000313" key="4">
    <source>
        <dbReference type="EMBL" id="MTD52621.1"/>
    </source>
</evidence>
<reference evidence="4 5" key="1">
    <citation type="submission" date="2019-11" db="EMBL/GenBank/DDBJ databases">
        <title>Draft genome of Amycolatopsis RM579.</title>
        <authorList>
            <person name="Duangmal K."/>
            <person name="Mingma R."/>
        </authorList>
    </citation>
    <scope>NUCLEOTIDE SEQUENCE [LARGE SCALE GENOMIC DNA]</scope>
    <source>
        <strain evidence="4 5">RM579</strain>
    </source>
</reference>
<comment type="caution">
    <text evidence="4">The sequence shown here is derived from an EMBL/GenBank/DDBJ whole genome shotgun (WGS) entry which is preliminary data.</text>
</comment>
<dbReference type="InterPro" id="IPR020904">
    <property type="entry name" value="Sc_DH/Rdtase_CS"/>
</dbReference>
<dbReference type="PRINTS" id="PR00080">
    <property type="entry name" value="SDRFAMILY"/>
</dbReference>
<dbReference type="InterPro" id="IPR057326">
    <property type="entry name" value="KR_dom"/>
</dbReference>
<dbReference type="PROSITE" id="PS00061">
    <property type="entry name" value="ADH_SHORT"/>
    <property type="match status" value="1"/>
</dbReference>
<dbReference type="InterPro" id="IPR036291">
    <property type="entry name" value="NAD(P)-bd_dom_sf"/>
</dbReference>
<dbReference type="RefSeq" id="WP_154754868.1">
    <property type="nucleotide sequence ID" value="NZ_WMBA01000001.1"/>
</dbReference>